<comment type="caution">
    <text evidence="1">The sequence shown here is derived from an EMBL/GenBank/DDBJ whole genome shotgun (WGS) entry which is preliminary data.</text>
</comment>
<reference evidence="1" key="1">
    <citation type="journal article" date="2023" name="Science">
        <title>Genome structures resolve the early diversification of teleost fishes.</title>
        <authorList>
            <person name="Parey E."/>
            <person name="Louis A."/>
            <person name="Montfort J."/>
            <person name="Bouchez O."/>
            <person name="Roques C."/>
            <person name="Iampietro C."/>
            <person name="Lluch J."/>
            <person name="Castinel A."/>
            <person name="Donnadieu C."/>
            <person name="Desvignes T."/>
            <person name="Floi Bucao C."/>
            <person name="Jouanno E."/>
            <person name="Wen M."/>
            <person name="Mejri S."/>
            <person name="Dirks R."/>
            <person name="Jansen H."/>
            <person name="Henkel C."/>
            <person name="Chen W.J."/>
            <person name="Zahm M."/>
            <person name="Cabau C."/>
            <person name="Klopp C."/>
            <person name="Thompson A.W."/>
            <person name="Robinson-Rechavi M."/>
            <person name="Braasch I."/>
            <person name="Lecointre G."/>
            <person name="Bobe J."/>
            <person name="Postlethwait J.H."/>
            <person name="Berthelot C."/>
            <person name="Roest Crollius H."/>
            <person name="Guiguen Y."/>
        </authorList>
    </citation>
    <scope>NUCLEOTIDE SEQUENCE</scope>
    <source>
        <strain evidence="1">NC1722</strain>
    </source>
</reference>
<accession>A0AAD7TCK5</accession>
<gene>
    <name evidence="1" type="ORF">AAFF_G00141810</name>
</gene>
<keyword evidence="2" id="KW-1185">Reference proteome</keyword>
<name>A0AAD7TCK5_9TELE</name>
<dbReference type="Proteomes" id="UP001221898">
    <property type="component" value="Unassembled WGS sequence"/>
</dbReference>
<organism evidence="1 2">
    <name type="scientific">Aldrovandia affinis</name>
    <dbReference type="NCBI Taxonomy" id="143900"/>
    <lineage>
        <taxon>Eukaryota</taxon>
        <taxon>Metazoa</taxon>
        <taxon>Chordata</taxon>
        <taxon>Craniata</taxon>
        <taxon>Vertebrata</taxon>
        <taxon>Euteleostomi</taxon>
        <taxon>Actinopterygii</taxon>
        <taxon>Neopterygii</taxon>
        <taxon>Teleostei</taxon>
        <taxon>Notacanthiformes</taxon>
        <taxon>Halosauridae</taxon>
        <taxon>Aldrovandia</taxon>
    </lineage>
</organism>
<dbReference type="AlphaFoldDB" id="A0AAD7TCK5"/>
<proteinExistence type="predicted"/>
<dbReference type="EMBL" id="JAINUG010000002">
    <property type="protein sequence ID" value="KAJ8418472.1"/>
    <property type="molecule type" value="Genomic_DNA"/>
</dbReference>
<sequence>MCVSGPSLAASAVTLMKLDRARSAGQTAATPQPGLRFGLLLLFYLQLREPERPRFTFALSPSVSVDKI</sequence>
<evidence type="ECO:0000313" key="1">
    <source>
        <dbReference type="EMBL" id="KAJ8418472.1"/>
    </source>
</evidence>
<evidence type="ECO:0000313" key="2">
    <source>
        <dbReference type="Proteomes" id="UP001221898"/>
    </source>
</evidence>
<protein>
    <submittedName>
        <fullName evidence="1">Uncharacterized protein</fullName>
    </submittedName>
</protein>